<dbReference type="RefSeq" id="WP_406766038.1">
    <property type="nucleotide sequence ID" value="NZ_JBJHZY010000003.1"/>
</dbReference>
<dbReference type="GO" id="GO:0016787">
    <property type="term" value="F:hydrolase activity"/>
    <property type="evidence" value="ECO:0007669"/>
    <property type="project" value="UniProtKB-KW"/>
</dbReference>
<dbReference type="SFLD" id="SFLDS00003">
    <property type="entry name" value="Haloacid_Dehalogenase"/>
    <property type="match status" value="1"/>
</dbReference>
<dbReference type="Gene3D" id="3.40.50.1000">
    <property type="entry name" value="HAD superfamily/HAD-like"/>
    <property type="match status" value="1"/>
</dbReference>
<evidence type="ECO:0000313" key="1">
    <source>
        <dbReference type="EMBL" id="MFL0269415.1"/>
    </source>
</evidence>
<dbReference type="EMBL" id="JBJHZY010000003">
    <property type="protein sequence ID" value="MFL0269415.1"/>
    <property type="molecule type" value="Genomic_DNA"/>
</dbReference>
<dbReference type="SUPFAM" id="SSF56784">
    <property type="entry name" value="HAD-like"/>
    <property type="match status" value="1"/>
</dbReference>
<gene>
    <name evidence="1" type="ORF">ACJDUH_15100</name>
</gene>
<dbReference type="NCBIfam" id="TIGR01509">
    <property type="entry name" value="HAD-SF-IA-v3"/>
    <property type="match status" value="1"/>
</dbReference>
<dbReference type="NCBIfam" id="TIGR01549">
    <property type="entry name" value="HAD-SF-IA-v1"/>
    <property type="match status" value="1"/>
</dbReference>
<dbReference type="InterPro" id="IPR023198">
    <property type="entry name" value="PGP-like_dom2"/>
</dbReference>
<comment type="caution">
    <text evidence="1">The sequence shown here is derived from an EMBL/GenBank/DDBJ whole genome shotgun (WGS) entry which is preliminary data.</text>
</comment>
<keyword evidence="2" id="KW-1185">Reference proteome</keyword>
<sequence length="215" mass="25075">MTITKDVRDMIRDIIWDFDGTLFDTYPETVNAFKRALKDNGIEETNENILKYIKISEGCAFKHFNGIYGLGDDFINKFKLYKRNIKAETCKPFPFSEEVCKWFVDKGGRNFIITHRGDSTLKFLRHYGMLNYFTEVITKKYGFKRKPDPEAFLYLIEKYNINKNTALAIGDREFEILGGKAAGIKVCLYNTNNVDFTETPDFYIESLKKLIDIIN</sequence>
<dbReference type="InterPro" id="IPR023214">
    <property type="entry name" value="HAD_sf"/>
</dbReference>
<dbReference type="InterPro" id="IPR036412">
    <property type="entry name" value="HAD-like_sf"/>
</dbReference>
<protein>
    <submittedName>
        <fullName evidence="1">HAD-IA family hydrolase</fullName>
    </submittedName>
</protein>
<dbReference type="InterPro" id="IPR050155">
    <property type="entry name" value="HAD-like_hydrolase_sf"/>
</dbReference>
<proteinExistence type="predicted"/>
<dbReference type="Gene3D" id="1.10.150.240">
    <property type="entry name" value="Putative phosphatase, domain 2"/>
    <property type="match status" value="1"/>
</dbReference>
<dbReference type="InterPro" id="IPR006439">
    <property type="entry name" value="HAD-SF_hydro_IA"/>
</dbReference>
<name>A0ABW8TUM1_9CLOT</name>
<reference evidence="1 2" key="1">
    <citation type="submission" date="2024-11" db="EMBL/GenBank/DDBJ databases">
        <authorList>
            <person name="Heng Y.C."/>
            <person name="Lim A.C.H."/>
            <person name="Lee J.K.Y."/>
            <person name="Kittelmann S."/>
        </authorList>
    </citation>
    <scope>NUCLEOTIDE SEQUENCE [LARGE SCALE GENOMIC DNA]</scope>
    <source>
        <strain evidence="1 2">WILCCON 0202</strain>
    </source>
</reference>
<dbReference type="InterPro" id="IPR041492">
    <property type="entry name" value="HAD_2"/>
</dbReference>
<dbReference type="PANTHER" id="PTHR43434">
    <property type="entry name" value="PHOSPHOGLYCOLATE PHOSPHATASE"/>
    <property type="match status" value="1"/>
</dbReference>
<dbReference type="SFLD" id="SFLDG01129">
    <property type="entry name" value="C1.5:_HAD__Beta-PGM__Phosphata"/>
    <property type="match status" value="1"/>
</dbReference>
<organism evidence="1 2">
    <name type="scientific">Candidatus Clostridium radicumherbarum</name>
    <dbReference type="NCBI Taxonomy" id="3381662"/>
    <lineage>
        <taxon>Bacteria</taxon>
        <taxon>Bacillati</taxon>
        <taxon>Bacillota</taxon>
        <taxon>Clostridia</taxon>
        <taxon>Eubacteriales</taxon>
        <taxon>Clostridiaceae</taxon>
        <taxon>Clostridium</taxon>
    </lineage>
</organism>
<evidence type="ECO:0000313" key="2">
    <source>
        <dbReference type="Proteomes" id="UP001623661"/>
    </source>
</evidence>
<dbReference type="PANTHER" id="PTHR43434:SF25">
    <property type="entry name" value="PHOSPHOGLYCOLATE PHOSPHATASE"/>
    <property type="match status" value="1"/>
</dbReference>
<dbReference type="Proteomes" id="UP001623661">
    <property type="component" value="Unassembled WGS sequence"/>
</dbReference>
<keyword evidence="1" id="KW-0378">Hydrolase</keyword>
<accession>A0ABW8TUM1</accession>
<dbReference type="Pfam" id="PF13419">
    <property type="entry name" value="HAD_2"/>
    <property type="match status" value="1"/>
</dbReference>